<evidence type="ECO:0000256" key="3">
    <source>
        <dbReference type="SAM" id="MobiDB-lite"/>
    </source>
</evidence>
<dbReference type="Pfam" id="PF02065">
    <property type="entry name" value="Melibiase"/>
    <property type="match status" value="1"/>
</dbReference>
<dbReference type="InterPro" id="IPR050985">
    <property type="entry name" value="Alpha-glycosidase_related"/>
</dbReference>
<dbReference type="AlphaFoldDB" id="A0A512DCK2"/>
<reference evidence="4 5" key="1">
    <citation type="submission" date="2019-07" db="EMBL/GenBank/DDBJ databases">
        <title>Whole genome shotgun sequence of Cellulomonas aerilata NBRC 106308.</title>
        <authorList>
            <person name="Hosoyama A."/>
            <person name="Uohara A."/>
            <person name="Ohji S."/>
            <person name="Ichikawa N."/>
        </authorList>
    </citation>
    <scope>NUCLEOTIDE SEQUENCE [LARGE SCALE GENOMIC DNA]</scope>
    <source>
        <strain evidence="4 5">NBRC 106308</strain>
    </source>
</reference>
<evidence type="ECO:0000313" key="5">
    <source>
        <dbReference type="Proteomes" id="UP000321181"/>
    </source>
</evidence>
<dbReference type="InterPro" id="IPR017853">
    <property type="entry name" value="GH"/>
</dbReference>
<sequence>MSTGGLRTVDEVRVDPDRARVYEEGWQSWSPTTWYRADETSRRPRRDWQHTMRYRAGAELPGRGFQGSGLLVLDPGTGDPVRVYGAGFSPDHVPSIRAELVGDRLVVTADGGVTARTARDATAGLADFGDRYAAQAGAVPRAAPTVWCSWYRYFLEVTEADVVENLGAIGRHDLPVDVVQVDDGWQSGIGDWTTPSARFASLPRLAGTIRAAGRRAGIWVAPFLAGSGSDLAREHPDWLVGDAGVNWGQSLHGVDLTHPGARRYLGDAFRALREAGFDYFKLDFLYGGTAPGPRHDPTVTPVAAYRSGLELVRDAVGPDAYLVGCGAPLLPSVGLVDAMRVSPDTFHVDAQDGSRGLRGEMATTARAWQHGRLWVNDPDCVVMRASYALRERWAHVVERYGGLRSCSDRIAELDAWGLETTRTLLATAPPPTPFPHTVPAPPPLEHRP</sequence>
<dbReference type="Proteomes" id="UP000321181">
    <property type="component" value="Unassembled WGS sequence"/>
</dbReference>
<dbReference type="GO" id="GO:0004557">
    <property type="term" value="F:alpha-galactosidase activity"/>
    <property type="evidence" value="ECO:0007669"/>
    <property type="project" value="InterPro"/>
</dbReference>
<dbReference type="InterPro" id="IPR002252">
    <property type="entry name" value="Glyco_hydro_36"/>
</dbReference>
<dbReference type="RefSeq" id="WP_222595872.1">
    <property type="nucleotide sequence ID" value="NZ_BAAARM010000003.1"/>
</dbReference>
<dbReference type="EMBL" id="BJYY01000013">
    <property type="protein sequence ID" value="GEO34214.1"/>
    <property type="molecule type" value="Genomic_DNA"/>
</dbReference>
<evidence type="ECO:0000313" key="4">
    <source>
        <dbReference type="EMBL" id="GEO34214.1"/>
    </source>
</evidence>
<feature type="compositionally biased region" description="Pro residues" evidence="3">
    <location>
        <begin position="428"/>
        <end position="448"/>
    </location>
</feature>
<dbReference type="PANTHER" id="PTHR43053">
    <property type="entry name" value="GLYCOSIDASE FAMILY 31"/>
    <property type="match status" value="1"/>
</dbReference>
<comment type="caution">
    <text evidence="4">The sequence shown here is derived from an EMBL/GenBank/DDBJ whole genome shotgun (WGS) entry which is preliminary data.</text>
</comment>
<organism evidence="4 5">
    <name type="scientific">Cellulomonas aerilata</name>
    <dbReference type="NCBI Taxonomy" id="515326"/>
    <lineage>
        <taxon>Bacteria</taxon>
        <taxon>Bacillati</taxon>
        <taxon>Actinomycetota</taxon>
        <taxon>Actinomycetes</taxon>
        <taxon>Micrococcales</taxon>
        <taxon>Cellulomonadaceae</taxon>
        <taxon>Cellulomonas</taxon>
    </lineage>
</organism>
<keyword evidence="1" id="KW-0378">Hydrolase</keyword>
<dbReference type="CDD" id="cd14791">
    <property type="entry name" value="GH36"/>
    <property type="match status" value="1"/>
</dbReference>
<dbReference type="InterPro" id="IPR013785">
    <property type="entry name" value="Aldolase_TIM"/>
</dbReference>
<dbReference type="Gene3D" id="3.20.20.70">
    <property type="entry name" value="Aldolase class I"/>
    <property type="match status" value="1"/>
</dbReference>
<gene>
    <name evidence="4" type="ORF">CAE01nite_19390</name>
</gene>
<evidence type="ECO:0000256" key="2">
    <source>
        <dbReference type="ARBA" id="ARBA00023295"/>
    </source>
</evidence>
<name>A0A512DCK2_9CELL</name>
<dbReference type="PANTHER" id="PTHR43053:SF3">
    <property type="entry name" value="ALPHA-GALACTOSIDASE C-RELATED"/>
    <property type="match status" value="1"/>
</dbReference>
<evidence type="ECO:0000256" key="1">
    <source>
        <dbReference type="ARBA" id="ARBA00022801"/>
    </source>
</evidence>
<accession>A0A512DCK2</accession>
<keyword evidence="5" id="KW-1185">Reference proteome</keyword>
<dbReference type="GO" id="GO:0016052">
    <property type="term" value="P:carbohydrate catabolic process"/>
    <property type="evidence" value="ECO:0007669"/>
    <property type="project" value="InterPro"/>
</dbReference>
<feature type="region of interest" description="Disordered" evidence="3">
    <location>
        <begin position="426"/>
        <end position="448"/>
    </location>
</feature>
<evidence type="ECO:0008006" key="6">
    <source>
        <dbReference type="Google" id="ProtNLM"/>
    </source>
</evidence>
<keyword evidence="2" id="KW-0326">Glycosidase</keyword>
<dbReference type="SUPFAM" id="SSF51445">
    <property type="entry name" value="(Trans)glycosidases"/>
    <property type="match status" value="1"/>
</dbReference>
<protein>
    <recommendedName>
        <fullName evidence="6">Alpha-galactosidase</fullName>
    </recommendedName>
</protein>
<proteinExistence type="predicted"/>